<dbReference type="PATRIC" id="fig|42253.5.peg.1352"/>
<dbReference type="Proteomes" id="UP000069205">
    <property type="component" value="Chromosome"/>
</dbReference>
<feature type="transmembrane region" description="Helical" evidence="2">
    <location>
        <begin position="21"/>
        <end position="40"/>
    </location>
</feature>
<keyword evidence="2" id="KW-0472">Membrane</keyword>
<dbReference type="AlphaFoldDB" id="A0A0K2GA29"/>
<evidence type="ECO:0000256" key="1">
    <source>
        <dbReference type="SAM" id="MobiDB-lite"/>
    </source>
</evidence>
<feature type="transmembrane region" description="Helical" evidence="2">
    <location>
        <begin position="60"/>
        <end position="81"/>
    </location>
</feature>
<feature type="region of interest" description="Disordered" evidence="1">
    <location>
        <begin position="182"/>
        <end position="206"/>
    </location>
</feature>
<evidence type="ECO:0000313" key="4">
    <source>
        <dbReference type="Proteomes" id="UP000069205"/>
    </source>
</evidence>
<evidence type="ECO:0000256" key="2">
    <source>
        <dbReference type="SAM" id="Phobius"/>
    </source>
</evidence>
<feature type="transmembrane region" description="Helical" evidence="2">
    <location>
        <begin position="149"/>
        <end position="169"/>
    </location>
</feature>
<dbReference type="STRING" id="42253.NITMOv2_1381"/>
<dbReference type="RefSeq" id="WP_053379064.1">
    <property type="nucleotide sequence ID" value="NZ_CP011801.1"/>
</dbReference>
<feature type="transmembrane region" description="Helical" evidence="2">
    <location>
        <begin position="124"/>
        <end position="143"/>
    </location>
</feature>
<evidence type="ECO:0000313" key="3">
    <source>
        <dbReference type="EMBL" id="ALA57808.1"/>
    </source>
</evidence>
<name>A0A0K2GA29_NITMO</name>
<dbReference type="EMBL" id="CP011801">
    <property type="protein sequence ID" value="ALA57808.1"/>
    <property type="molecule type" value="Genomic_DNA"/>
</dbReference>
<proteinExistence type="predicted"/>
<accession>A0A0K2GA29</accession>
<keyword evidence="2" id="KW-1133">Transmembrane helix</keyword>
<keyword evidence="2" id="KW-0812">Transmembrane</keyword>
<protein>
    <submittedName>
        <fullName evidence="3">Uncharacterized protein</fullName>
    </submittedName>
</protein>
<dbReference type="KEGG" id="nmv:NITMOv2_1381"/>
<gene>
    <name evidence="3" type="ORF">NITMOv2_1381</name>
</gene>
<keyword evidence="4" id="KW-1185">Reference proteome</keyword>
<sequence length="206" mass="22445">MSPMNEEHMAHQPKIRKRARAVSWGFAPLALLGIAVWFLFNAIVCMGGGAQPVTLFVCDWANILPDLLVAAVVLSLIWLVLAVRDLGIATGGPDLLADKKRIRRETAATRHAYRQLDSEYRQHVWIALEMAAWTTAVSIGTLVYYWLEIAFPLGIIVLAGLLTLLIRLIRRSIVAIRRGPPRGEGGLSLPSSGSDKPRGSTGLSAG</sequence>
<organism evidence="3 4">
    <name type="scientific">Nitrospira moscoviensis</name>
    <dbReference type="NCBI Taxonomy" id="42253"/>
    <lineage>
        <taxon>Bacteria</taxon>
        <taxon>Pseudomonadati</taxon>
        <taxon>Nitrospirota</taxon>
        <taxon>Nitrospiria</taxon>
        <taxon>Nitrospirales</taxon>
        <taxon>Nitrospiraceae</taxon>
        <taxon>Nitrospira</taxon>
    </lineage>
</organism>
<reference evidence="3 4" key="1">
    <citation type="journal article" date="2015" name="Proc. Natl. Acad. Sci. U.S.A.">
        <title>Expanded metabolic versatility of ubiquitous nitrite-oxidizing bacteria from the genus Nitrospira.</title>
        <authorList>
            <person name="Koch H."/>
            <person name="Lucker S."/>
            <person name="Albertsen M."/>
            <person name="Kitzinger K."/>
            <person name="Herbold C."/>
            <person name="Spieck E."/>
            <person name="Nielsen P.H."/>
            <person name="Wagner M."/>
            <person name="Daims H."/>
        </authorList>
    </citation>
    <scope>NUCLEOTIDE SEQUENCE [LARGE SCALE GENOMIC DNA]</scope>
    <source>
        <strain evidence="3 4">NSP M-1</strain>
    </source>
</reference>